<name>A0ABR2NP81_9ROSI</name>
<dbReference type="PANTHER" id="PTHR33710:SF79">
    <property type="entry name" value="OS06G0205337 PROTEIN"/>
    <property type="match status" value="1"/>
</dbReference>
<organism evidence="1 2">
    <name type="scientific">Hibiscus sabdariffa</name>
    <name type="common">roselle</name>
    <dbReference type="NCBI Taxonomy" id="183260"/>
    <lineage>
        <taxon>Eukaryota</taxon>
        <taxon>Viridiplantae</taxon>
        <taxon>Streptophyta</taxon>
        <taxon>Embryophyta</taxon>
        <taxon>Tracheophyta</taxon>
        <taxon>Spermatophyta</taxon>
        <taxon>Magnoliopsida</taxon>
        <taxon>eudicotyledons</taxon>
        <taxon>Gunneridae</taxon>
        <taxon>Pentapetalae</taxon>
        <taxon>rosids</taxon>
        <taxon>malvids</taxon>
        <taxon>Malvales</taxon>
        <taxon>Malvaceae</taxon>
        <taxon>Malvoideae</taxon>
        <taxon>Hibiscus</taxon>
    </lineage>
</organism>
<comment type="caution">
    <text evidence="1">The sequence shown here is derived from an EMBL/GenBank/DDBJ whole genome shotgun (WGS) entry which is preliminary data.</text>
</comment>
<gene>
    <name evidence="1" type="ORF">V6N11_059577</name>
</gene>
<reference evidence="1 2" key="1">
    <citation type="journal article" date="2024" name="G3 (Bethesda)">
        <title>Genome assembly of Hibiscus sabdariffa L. provides insights into metabolisms of medicinal natural products.</title>
        <authorList>
            <person name="Kim T."/>
        </authorList>
    </citation>
    <scope>NUCLEOTIDE SEQUENCE [LARGE SCALE GENOMIC DNA]</scope>
    <source>
        <strain evidence="1">TK-2024</strain>
        <tissue evidence="1">Old leaves</tissue>
    </source>
</reference>
<dbReference type="Proteomes" id="UP001396334">
    <property type="component" value="Unassembled WGS sequence"/>
</dbReference>
<proteinExistence type="predicted"/>
<accession>A0ABR2NP81</accession>
<evidence type="ECO:0008006" key="3">
    <source>
        <dbReference type="Google" id="ProtNLM"/>
    </source>
</evidence>
<dbReference type="EMBL" id="JBBPBN010000115">
    <property type="protein sequence ID" value="KAK8977948.1"/>
    <property type="molecule type" value="Genomic_DNA"/>
</dbReference>
<protein>
    <recommendedName>
        <fullName evidence="3">Reverse transcriptase</fullName>
    </recommendedName>
</protein>
<dbReference type="PANTHER" id="PTHR33710">
    <property type="entry name" value="BNAC02G09200D PROTEIN"/>
    <property type="match status" value="1"/>
</dbReference>
<sequence>MDEHGLIDMPLKWGPFTWSNKRTEGDSILEKINIILFNLAWNSLFNKALGIIEPAIISDHSPLVLLLTGMHKKFKRDFKFESKWLLEDDCKELIKNEWVSTSSGHQSTNLHRKLLRSRRKLLYSHGAKIAMEVETPSRKT</sequence>
<evidence type="ECO:0000313" key="1">
    <source>
        <dbReference type="EMBL" id="KAK8977948.1"/>
    </source>
</evidence>
<keyword evidence="2" id="KW-1185">Reference proteome</keyword>
<evidence type="ECO:0000313" key="2">
    <source>
        <dbReference type="Proteomes" id="UP001396334"/>
    </source>
</evidence>